<evidence type="ECO:0000313" key="2">
    <source>
        <dbReference type="Proteomes" id="UP000218934"/>
    </source>
</evidence>
<gene>
    <name evidence="1" type="ORF">COO09_18805</name>
</gene>
<evidence type="ECO:0000313" key="1">
    <source>
        <dbReference type="EMBL" id="PCE40766.1"/>
    </source>
</evidence>
<dbReference type="KEGG" id="rdi:CMV14_09690"/>
<keyword evidence="2" id="KW-1185">Reference proteome</keyword>
<dbReference type="EMBL" id="NWUF01000023">
    <property type="protein sequence ID" value="PCE40766.1"/>
    <property type="molecule type" value="Genomic_DNA"/>
</dbReference>
<name>A0A2A4FSU5_9SPHN</name>
<dbReference type="Proteomes" id="UP000218934">
    <property type="component" value="Unassembled WGS sequence"/>
</dbReference>
<accession>A0A2A4FSU5</accession>
<comment type="caution">
    <text evidence="1">The sequence shown here is derived from an EMBL/GenBank/DDBJ whole genome shotgun (WGS) entry which is preliminary data.</text>
</comment>
<dbReference type="OrthoDB" id="7508443at2"/>
<proteinExistence type="predicted"/>
<organism evidence="1 2">
    <name type="scientific">Rhizorhabdus dicambivorans</name>
    <dbReference type="NCBI Taxonomy" id="1850238"/>
    <lineage>
        <taxon>Bacteria</taxon>
        <taxon>Pseudomonadati</taxon>
        <taxon>Pseudomonadota</taxon>
        <taxon>Alphaproteobacteria</taxon>
        <taxon>Sphingomonadales</taxon>
        <taxon>Sphingomonadaceae</taxon>
        <taxon>Rhizorhabdus</taxon>
    </lineage>
</organism>
<reference evidence="1 2" key="1">
    <citation type="submission" date="2017-09" db="EMBL/GenBank/DDBJ databases">
        <title>The Catabolism of 3,6-Dichlorosalicylic acid is Initiated by the Cytochrome P450 Monooxygenase DsmABC in Rhizorhabdus dicambivorans Ndbn-20.</title>
        <authorList>
            <person name="Na L."/>
        </authorList>
    </citation>
    <scope>NUCLEOTIDE SEQUENCE [LARGE SCALE GENOMIC DNA]</scope>
    <source>
        <strain evidence="1 2">Ndbn-20m</strain>
    </source>
</reference>
<dbReference type="AlphaFoldDB" id="A0A2A4FSU5"/>
<sequence length="72" mass="7736">MSRAVNVQATEDHVSQTCHKLGARITAMEPLLSGGTRVVLSTAVERAAVARSYAKKVIEGAVRRYPTRLQGA</sequence>
<dbReference type="RefSeq" id="WP_066967152.1">
    <property type="nucleotide sequence ID" value="NZ_CP023449.1"/>
</dbReference>
<protein>
    <submittedName>
        <fullName evidence="1">Uncharacterized protein</fullName>
    </submittedName>
</protein>